<proteinExistence type="predicted"/>
<keyword evidence="3" id="KW-1185">Reference proteome</keyword>
<evidence type="ECO:0000313" key="3">
    <source>
        <dbReference type="Proteomes" id="UP001597090"/>
    </source>
</evidence>
<evidence type="ECO:0000313" key="2">
    <source>
        <dbReference type="EMBL" id="MFD0739759.1"/>
    </source>
</evidence>
<dbReference type="RefSeq" id="WP_386812788.1">
    <property type="nucleotide sequence ID" value="NZ_JBHTIH010000004.1"/>
</dbReference>
<keyword evidence="1" id="KW-0812">Transmembrane</keyword>
<protein>
    <recommendedName>
        <fullName evidence="4">SGNH/GDSL hydrolase family protein</fullName>
    </recommendedName>
</protein>
<sequence>MPSSTSSSELAADVAMAMAGDGGMATADRFERPGFVRLTASDRPGVAQPVPERDIPPQPWGRILLGALVLFLLLMAAWEWHWRAFGATPAYRNSDGAWTLQRRRIDHGEGDATVLLGSSRMLSDVQLPVWERLSGRRPIQLALEGTTPTVPLEQLADDPDFTGRLLVDITANLFRAGGAGGARVSAFKRYREEGPSQRIGQWLSMRLLEPYLAFYDPDFALARVVRRQAWPQRPGLAPRPAVRKLFVGTADRNNRLWDKLEHDPRYLAEVRDGWAKLNWQAPPPTPAEQAKLPRQREETLQRVVAAVAKLRARGVQVIFIRHPTVGPYAAFDNKTVPRADSWDLLLARTGAPGIHFEDYPELQGYWLPEWSHMAAADADRYTVALYRILEREHGWAPPSPAPR</sequence>
<accession>A0ABW2YQF9</accession>
<feature type="transmembrane region" description="Helical" evidence="1">
    <location>
        <begin position="60"/>
        <end position="78"/>
    </location>
</feature>
<gene>
    <name evidence="2" type="ORF">ACFQZQ_10750</name>
</gene>
<keyword evidence="1" id="KW-1133">Transmembrane helix</keyword>
<dbReference type="Proteomes" id="UP001597090">
    <property type="component" value="Unassembled WGS sequence"/>
</dbReference>
<dbReference type="EMBL" id="JBHTIH010000004">
    <property type="protein sequence ID" value="MFD0739759.1"/>
    <property type="molecule type" value="Genomic_DNA"/>
</dbReference>
<evidence type="ECO:0000256" key="1">
    <source>
        <dbReference type="SAM" id="Phobius"/>
    </source>
</evidence>
<evidence type="ECO:0008006" key="4">
    <source>
        <dbReference type="Google" id="ProtNLM"/>
    </source>
</evidence>
<keyword evidence="1" id="KW-0472">Membrane</keyword>
<organism evidence="2 3">
    <name type="scientific">Lysobacter koreensis</name>
    <dbReference type="NCBI Taxonomy" id="266122"/>
    <lineage>
        <taxon>Bacteria</taxon>
        <taxon>Pseudomonadati</taxon>
        <taxon>Pseudomonadota</taxon>
        <taxon>Gammaproteobacteria</taxon>
        <taxon>Lysobacterales</taxon>
        <taxon>Lysobacteraceae</taxon>
        <taxon>Lysobacter</taxon>
    </lineage>
</organism>
<comment type="caution">
    <text evidence="2">The sequence shown here is derived from an EMBL/GenBank/DDBJ whole genome shotgun (WGS) entry which is preliminary data.</text>
</comment>
<name>A0ABW2YQF9_9GAMM</name>
<reference evidence="3" key="1">
    <citation type="journal article" date="2019" name="Int. J. Syst. Evol. Microbiol.">
        <title>The Global Catalogue of Microorganisms (GCM) 10K type strain sequencing project: providing services to taxonomists for standard genome sequencing and annotation.</title>
        <authorList>
            <consortium name="The Broad Institute Genomics Platform"/>
            <consortium name="The Broad Institute Genome Sequencing Center for Infectious Disease"/>
            <person name="Wu L."/>
            <person name="Ma J."/>
        </authorList>
    </citation>
    <scope>NUCLEOTIDE SEQUENCE [LARGE SCALE GENOMIC DNA]</scope>
    <source>
        <strain evidence="3">CCUG 55491</strain>
    </source>
</reference>